<reference evidence="1 2" key="1">
    <citation type="submission" date="2024-10" db="EMBL/GenBank/DDBJ databases">
        <title>The Natural Products Discovery Center: Release of the First 8490 Sequenced Strains for Exploring Actinobacteria Biosynthetic Diversity.</title>
        <authorList>
            <person name="Kalkreuter E."/>
            <person name="Kautsar S.A."/>
            <person name="Yang D."/>
            <person name="Bader C.D."/>
            <person name="Teijaro C.N."/>
            <person name="Fluegel L."/>
            <person name="Davis C.M."/>
            <person name="Simpson J.R."/>
            <person name="Lauterbach L."/>
            <person name="Steele A.D."/>
            <person name="Gui C."/>
            <person name="Meng S."/>
            <person name="Li G."/>
            <person name="Viehrig K."/>
            <person name="Ye F."/>
            <person name="Su P."/>
            <person name="Kiefer A.F."/>
            <person name="Nichols A."/>
            <person name="Cepeda A.J."/>
            <person name="Yan W."/>
            <person name="Fan B."/>
            <person name="Jiang Y."/>
            <person name="Adhikari A."/>
            <person name="Zheng C.-J."/>
            <person name="Schuster L."/>
            <person name="Cowan T.M."/>
            <person name="Smanski M.J."/>
            <person name="Chevrette M.G."/>
            <person name="De Carvalho L.P.S."/>
            <person name="Shen B."/>
        </authorList>
    </citation>
    <scope>NUCLEOTIDE SEQUENCE [LARGE SCALE GENOMIC DNA]</scope>
    <source>
        <strain evidence="1 2">NPDC087581</strain>
    </source>
</reference>
<evidence type="ECO:0000313" key="2">
    <source>
        <dbReference type="Proteomes" id="UP001617213"/>
    </source>
</evidence>
<dbReference type="RefSeq" id="WP_401379849.1">
    <property type="nucleotide sequence ID" value="NZ_JBIUWZ010000002.1"/>
</dbReference>
<gene>
    <name evidence="1" type="ORF">ACIOWJ_02195</name>
</gene>
<proteinExistence type="predicted"/>
<organism evidence="1 2">
    <name type="scientific">Pseudomonas sivasensis</name>
    <dbReference type="NCBI Taxonomy" id="1880678"/>
    <lineage>
        <taxon>Bacteria</taxon>
        <taxon>Pseudomonadati</taxon>
        <taxon>Pseudomonadota</taxon>
        <taxon>Gammaproteobacteria</taxon>
        <taxon>Pseudomonadales</taxon>
        <taxon>Pseudomonadaceae</taxon>
        <taxon>Pseudomonas</taxon>
    </lineage>
</organism>
<protein>
    <submittedName>
        <fullName evidence="1">Uncharacterized protein</fullName>
    </submittedName>
</protein>
<sequence>MINSSELKFTVGEQESGTPYIQMWVDGSVRGMPNDPAVFEVTPGSTMEEVQAIADYLNKNLVSLSLFPQGPRSGFQREVKLGY</sequence>
<dbReference type="EMBL" id="JBIUWZ010000002">
    <property type="protein sequence ID" value="MFJ2676905.1"/>
    <property type="molecule type" value="Genomic_DNA"/>
</dbReference>
<dbReference type="Proteomes" id="UP001617213">
    <property type="component" value="Unassembled WGS sequence"/>
</dbReference>
<keyword evidence="2" id="KW-1185">Reference proteome</keyword>
<evidence type="ECO:0000313" key="1">
    <source>
        <dbReference type="EMBL" id="MFJ2676905.1"/>
    </source>
</evidence>
<accession>A0ABW8DVF7</accession>
<comment type="caution">
    <text evidence="1">The sequence shown here is derived from an EMBL/GenBank/DDBJ whole genome shotgun (WGS) entry which is preliminary data.</text>
</comment>
<name>A0ABW8DVF7_9PSED</name>